<dbReference type="OrthoDB" id="5871678at2"/>
<evidence type="ECO:0000256" key="10">
    <source>
        <dbReference type="ARBA" id="ARBA00030775"/>
    </source>
</evidence>
<evidence type="ECO:0000256" key="3">
    <source>
        <dbReference type="ARBA" id="ARBA00022475"/>
    </source>
</evidence>
<name>A0A1G7W8C7_9VIBR</name>
<keyword evidence="5" id="KW-0997">Cell inner membrane</keyword>
<accession>A0A1G7W8C7</accession>
<feature type="domain" description="General secretion pathway GspH" evidence="11">
    <location>
        <begin position="41"/>
        <end position="134"/>
    </location>
</feature>
<keyword evidence="7" id="KW-1133">Transmembrane helix</keyword>
<keyword evidence="13" id="KW-1185">Reference proteome</keyword>
<dbReference type="PIRSF" id="PIRSF024622">
    <property type="entry name" value="Tfp_FimT"/>
    <property type="match status" value="1"/>
</dbReference>
<sequence>MSRGFTILELLISIAVMTILLSVSLPNFSALSGQAQMTSLASSLQGFLYQAKSEAIYRNQDLWAHFVMPNSEATQGQWEIQLTDSQDEDGEVLMRFSGAPYAQIEVIPNFAADQIKFDGVRGKINNGSIEFHQVNLQTKSLKLSTSYGASRIKICGEHGAAYGYPNCAS</sequence>
<dbReference type="STRING" id="861298.SAMN04488136_101251"/>
<evidence type="ECO:0000256" key="7">
    <source>
        <dbReference type="ARBA" id="ARBA00022989"/>
    </source>
</evidence>
<keyword evidence="4" id="KW-0488">Methylation</keyword>
<evidence type="ECO:0000313" key="13">
    <source>
        <dbReference type="Proteomes" id="UP000198854"/>
    </source>
</evidence>
<protein>
    <recommendedName>
        <fullName evidence="2">Type II secretion system protein H</fullName>
    </recommendedName>
    <alternativeName>
        <fullName evidence="10">General secretion pathway protein H</fullName>
    </alternativeName>
</protein>
<dbReference type="NCBIfam" id="TIGR02532">
    <property type="entry name" value="IV_pilin_GFxxxE"/>
    <property type="match status" value="1"/>
</dbReference>
<evidence type="ECO:0000256" key="4">
    <source>
        <dbReference type="ARBA" id="ARBA00022481"/>
    </source>
</evidence>
<organism evidence="12 13">
    <name type="scientific">Vibrio xiamenensis</name>
    <dbReference type="NCBI Taxonomy" id="861298"/>
    <lineage>
        <taxon>Bacteria</taxon>
        <taxon>Pseudomonadati</taxon>
        <taxon>Pseudomonadota</taxon>
        <taxon>Gammaproteobacteria</taxon>
        <taxon>Vibrionales</taxon>
        <taxon>Vibrionaceae</taxon>
        <taxon>Vibrio</taxon>
    </lineage>
</organism>
<dbReference type="InterPro" id="IPR022346">
    <property type="entry name" value="T2SS_GspH"/>
</dbReference>
<evidence type="ECO:0000256" key="8">
    <source>
        <dbReference type="ARBA" id="ARBA00023136"/>
    </source>
</evidence>
<evidence type="ECO:0000256" key="9">
    <source>
        <dbReference type="ARBA" id="ARBA00025772"/>
    </source>
</evidence>
<keyword evidence="6" id="KW-0812">Transmembrane</keyword>
<dbReference type="Proteomes" id="UP000198854">
    <property type="component" value="Unassembled WGS sequence"/>
</dbReference>
<dbReference type="InterPro" id="IPR045584">
    <property type="entry name" value="Pilin-like"/>
</dbReference>
<evidence type="ECO:0000256" key="6">
    <source>
        <dbReference type="ARBA" id="ARBA00022692"/>
    </source>
</evidence>
<evidence type="ECO:0000259" key="11">
    <source>
        <dbReference type="Pfam" id="PF12019"/>
    </source>
</evidence>
<dbReference type="GO" id="GO:0005886">
    <property type="term" value="C:plasma membrane"/>
    <property type="evidence" value="ECO:0007669"/>
    <property type="project" value="UniProtKB-SubCell"/>
</dbReference>
<proteinExistence type="inferred from homology"/>
<dbReference type="GO" id="GO:0015627">
    <property type="term" value="C:type II protein secretion system complex"/>
    <property type="evidence" value="ECO:0007669"/>
    <property type="project" value="InterPro"/>
</dbReference>
<keyword evidence="3" id="KW-1003">Cell membrane</keyword>
<dbReference type="EMBL" id="FNDD01000001">
    <property type="protein sequence ID" value="SDG68206.1"/>
    <property type="molecule type" value="Genomic_DNA"/>
</dbReference>
<gene>
    <name evidence="12" type="ORF">SAMN04488136_101251</name>
</gene>
<dbReference type="InterPro" id="IPR012902">
    <property type="entry name" value="N_methyl_site"/>
</dbReference>
<dbReference type="SUPFAM" id="SSF54523">
    <property type="entry name" value="Pili subunits"/>
    <property type="match status" value="1"/>
</dbReference>
<dbReference type="InterPro" id="IPR016824">
    <property type="entry name" value="Tfp-pilus_assembly_FimT"/>
</dbReference>
<evidence type="ECO:0000256" key="2">
    <source>
        <dbReference type="ARBA" id="ARBA00021549"/>
    </source>
</evidence>
<dbReference type="AlphaFoldDB" id="A0A1G7W8C7"/>
<comment type="similarity">
    <text evidence="9">Belongs to the GSP H family.</text>
</comment>
<dbReference type="Pfam" id="PF07963">
    <property type="entry name" value="N_methyl"/>
    <property type="match status" value="1"/>
</dbReference>
<evidence type="ECO:0000256" key="5">
    <source>
        <dbReference type="ARBA" id="ARBA00022519"/>
    </source>
</evidence>
<evidence type="ECO:0000313" key="12">
    <source>
        <dbReference type="EMBL" id="SDG68206.1"/>
    </source>
</evidence>
<dbReference type="Pfam" id="PF12019">
    <property type="entry name" value="GspH"/>
    <property type="match status" value="1"/>
</dbReference>
<dbReference type="Gene3D" id="3.30.700.10">
    <property type="entry name" value="Glycoprotein, Type 4 Pilin"/>
    <property type="match status" value="1"/>
</dbReference>
<keyword evidence="8" id="KW-0472">Membrane</keyword>
<evidence type="ECO:0000256" key="1">
    <source>
        <dbReference type="ARBA" id="ARBA00004377"/>
    </source>
</evidence>
<dbReference type="RefSeq" id="WP_093268557.1">
    <property type="nucleotide sequence ID" value="NZ_FNDD01000001.1"/>
</dbReference>
<dbReference type="GO" id="GO:0015628">
    <property type="term" value="P:protein secretion by the type II secretion system"/>
    <property type="evidence" value="ECO:0007669"/>
    <property type="project" value="InterPro"/>
</dbReference>
<comment type="subcellular location">
    <subcellularLocation>
        <location evidence="1">Cell inner membrane</location>
        <topology evidence="1">Single-pass membrane protein</topology>
    </subcellularLocation>
</comment>
<reference evidence="12 13" key="1">
    <citation type="submission" date="2016-10" db="EMBL/GenBank/DDBJ databases">
        <authorList>
            <person name="de Groot N.N."/>
        </authorList>
    </citation>
    <scope>NUCLEOTIDE SEQUENCE [LARGE SCALE GENOMIC DNA]</scope>
    <source>
        <strain evidence="12 13">CGMCC 1.10228</strain>
    </source>
</reference>